<dbReference type="Proteomes" id="UP000072867">
    <property type="component" value="Unassembled WGS sequence"/>
</dbReference>
<dbReference type="AlphaFoldDB" id="A0A147HRI8"/>
<keyword evidence="7" id="KW-0645">Protease</keyword>
<dbReference type="RefSeq" id="WP_058734880.1">
    <property type="nucleotide sequence ID" value="NZ_LDTD01000195.1"/>
</dbReference>
<feature type="active site" evidence="6">
    <location>
        <position position="153"/>
    </location>
</feature>
<evidence type="ECO:0000256" key="8">
    <source>
        <dbReference type="SAM" id="MobiDB-lite"/>
    </source>
</evidence>
<comment type="similarity">
    <text evidence="2 7">Belongs to the peptidase S26 family.</text>
</comment>
<dbReference type="GO" id="GO:0009003">
    <property type="term" value="F:signal peptidase activity"/>
    <property type="evidence" value="ECO:0007669"/>
    <property type="project" value="UniProtKB-EC"/>
</dbReference>
<feature type="domain" description="Peptidase S26" evidence="9">
    <location>
        <begin position="45"/>
        <end position="290"/>
    </location>
</feature>
<dbReference type="PRINTS" id="PR00727">
    <property type="entry name" value="LEADERPTASE"/>
</dbReference>
<name>A0A147HRI8_9SPHN</name>
<dbReference type="InterPro" id="IPR000223">
    <property type="entry name" value="Pept_S26A_signal_pept_1"/>
</dbReference>
<comment type="subcellular location">
    <subcellularLocation>
        <location evidence="7">Membrane</location>
        <topology evidence="7">Single-pass type II membrane protein</topology>
    </subcellularLocation>
</comment>
<dbReference type="EC" id="3.4.21.89" evidence="3 7"/>
<dbReference type="PATRIC" id="fig|33051.3.peg.1286"/>
<proteinExistence type="inferred from homology"/>
<keyword evidence="7" id="KW-0472">Membrane</keyword>
<evidence type="ECO:0000259" key="9">
    <source>
        <dbReference type="Pfam" id="PF10502"/>
    </source>
</evidence>
<dbReference type="GO" id="GO:0004252">
    <property type="term" value="F:serine-type endopeptidase activity"/>
    <property type="evidence" value="ECO:0007669"/>
    <property type="project" value="InterPro"/>
</dbReference>
<comment type="caution">
    <text evidence="10">The sequence shown here is derived from an EMBL/GenBank/DDBJ whole genome shotgun (WGS) entry which is preliminary data.</text>
</comment>
<sequence length="330" mass="36077">MKDAVLDTNQGSPPAQPGSDQPVNAAPPPPTPAAKKKGTDWWSEVKGLFWLLLIVLGFHSFIAKPFYIPSESMLPGLRVGDRLVVSKFAYGWSYVSPTIPNPVAIFKSLVLRQREDSWSYQLPFIHGRLFGSLPTRGDVVIVTPPGTHNDYIKRVIGLPGDTLAVRDGTVILNGKPVQRGPLHYIDIPIDTNSPCTDYGDQARVRTANGQWVCHLPIVTETLPNGRRYDTVEMGWSPGDNYPAITIPADHVFLMGDNRDRSADSRFSLAELGLGGPVPYENIGGRAEFVTFSLDGDTTLNPVTWWTSLRSGRAGLSLHPTTVKTGHGATR</sequence>
<dbReference type="GO" id="GO:0016020">
    <property type="term" value="C:membrane"/>
    <property type="evidence" value="ECO:0007669"/>
    <property type="project" value="UniProtKB-SubCell"/>
</dbReference>
<evidence type="ECO:0000313" key="10">
    <source>
        <dbReference type="EMBL" id="KTT64755.1"/>
    </source>
</evidence>
<dbReference type="NCBIfam" id="TIGR02227">
    <property type="entry name" value="sigpep_I_bact"/>
    <property type="match status" value="1"/>
</dbReference>
<feature type="compositionally biased region" description="Polar residues" evidence="8">
    <location>
        <begin position="7"/>
        <end position="22"/>
    </location>
</feature>
<evidence type="ECO:0000313" key="11">
    <source>
        <dbReference type="Proteomes" id="UP000072867"/>
    </source>
</evidence>
<keyword evidence="5 7" id="KW-0378">Hydrolase</keyword>
<evidence type="ECO:0000256" key="4">
    <source>
        <dbReference type="ARBA" id="ARBA00019232"/>
    </source>
</evidence>
<dbReference type="EMBL" id="LDTD01000195">
    <property type="protein sequence ID" value="KTT64755.1"/>
    <property type="molecule type" value="Genomic_DNA"/>
</dbReference>
<feature type="transmembrane region" description="Helical" evidence="7">
    <location>
        <begin position="48"/>
        <end position="68"/>
    </location>
</feature>
<gene>
    <name evidence="10" type="ORF">NS319_18375</name>
</gene>
<dbReference type="PANTHER" id="PTHR43390">
    <property type="entry name" value="SIGNAL PEPTIDASE I"/>
    <property type="match status" value="1"/>
</dbReference>
<dbReference type="Pfam" id="PF10502">
    <property type="entry name" value="Peptidase_S26"/>
    <property type="match status" value="1"/>
</dbReference>
<dbReference type="InterPro" id="IPR019757">
    <property type="entry name" value="Pept_S26A_signal_pept_1_Lys-AS"/>
</dbReference>
<accession>A0A147HRI8</accession>
<dbReference type="SUPFAM" id="SSF51306">
    <property type="entry name" value="LexA/Signal peptidase"/>
    <property type="match status" value="1"/>
</dbReference>
<evidence type="ECO:0000256" key="5">
    <source>
        <dbReference type="ARBA" id="ARBA00022801"/>
    </source>
</evidence>
<evidence type="ECO:0000256" key="1">
    <source>
        <dbReference type="ARBA" id="ARBA00000677"/>
    </source>
</evidence>
<dbReference type="PANTHER" id="PTHR43390:SF1">
    <property type="entry name" value="CHLOROPLAST PROCESSING PEPTIDASE"/>
    <property type="match status" value="1"/>
</dbReference>
<evidence type="ECO:0000256" key="3">
    <source>
        <dbReference type="ARBA" id="ARBA00013208"/>
    </source>
</evidence>
<keyword evidence="7" id="KW-0812">Transmembrane</keyword>
<evidence type="ECO:0000256" key="2">
    <source>
        <dbReference type="ARBA" id="ARBA00009370"/>
    </source>
</evidence>
<dbReference type="Gene3D" id="2.10.109.10">
    <property type="entry name" value="Umud Fragment, subunit A"/>
    <property type="match status" value="1"/>
</dbReference>
<reference evidence="10 11" key="1">
    <citation type="journal article" date="2016" name="Front. Microbiol.">
        <title>Genomic Resource of Rice Seed Associated Bacteria.</title>
        <authorList>
            <person name="Midha S."/>
            <person name="Bansal K."/>
            <person name="Sharma S."/>
            <person name="Kumar N."/>
            <person name="Patil P.P."/>
            <person name="Chaudhry V."/>
            <person name="Patil P.B."/>
        </authorList>
    </citation>
    <scope>NUCLEOTIDE SEQUENCE [LARGE SCALE GENOMIC DNA]</scope>
    <source>
        <strain evidence="10 11">NS319</strain>
    </source>
</reference>
<keyword evidence="7" id="KW-1133">Transmembrane helix</keyword>
<organism evidence="10 11">
    <name type="scientific">Sphingomonas sanguinis</name>
    <dbReference type="NCBI Taxonomy" id="33051"/>
    <lineage>
        <taxon>Bacteria</taxon>
        <taxon>Pseudomonadati</taxon>
        <taxon>Pseudomonadota</taxon>
        <taxon>Alphaproteobacteria</taxon>
        <taxon>Sphingomonadales</taxon>
        <taxon>Sphingomonadaceae</taxon>
        <taxon>Sphingomonas</taxon>
    </lineage>
</organism>
<dbReference type="GO" id="GO:0006465">
    <property type="term" value="P:signal peptide processing"/>
    <property type="evidence" value="ECO:0007669"/>
    <property type="project" value="InterPro"/>
</dbReference>
<dbReference type="STRING" id="33051.SB4_01465"/>
<feature type="region of interest" description="Disordered" evidence="8">
    <location>
        <begin position="1"/>
        <end position="37"/>
    </location>
</feature>
<dbReference type="InterPro" id="IPR019533">
    <property type="entry name" value="Peptidase_S26"/>
</dbReference>
<feature type="active site" evidence="6">
    <location>
        <position position="72"/>
    </location>
</feature>
<dbReference type="CDD" id="cd06530">
    <property type="entry name" value="S26_SPase_I"/>
    <property type="match status" value="1"/>
</dbReference>
<evidence type="ECO:0000256" key="6">
    <source>
        <dbReference type="PIRSR" id="PIRSR600223-1"/>
    </source>
</evidence>
<protein>
    <recommendedName>
        <fullName evidence="4 7">Signal peptidase I</fullName>
        <ecNumber evidence="3 7">3.4.21.89</ecNumber>
    </recommendedName>
</protein>
<dbReference type="PROSITE" id="PS00760">
    <property type="entry name" value="SPASE_I_2"/>
    <property type="match status" value="1"/>
</dbReference>
<evidence type="ECO:0000256" key="7">
    <source>
        <dbReference type="RuleBase" id="RU362042"/>
    </source>
</evidence>
<comment type="catalytic activity">
    <reaction evidence="1 7">
        <text>Cleavage of hydrophobic, N-terminal signal or leader sequences from secreted and periplasmic proteins.</text>
        <dbReference type="EC" id="3.4.21.89"/>
    </reaction>
</comment>
<dbReference type="InterPro" id="IPR036286">
    <property type="entry name" value="LexA/Signal_pep-like_sf"/>
</dbReference>